<evidence type="ECO:0000313" key="1">
    <source>
        <dbReference type="Ensembl" id="ENSAMEP00000039441.1"/>
    </source>
</evidence>
<dbReference type="AlphaFoldDB" id="A0A7N5KFG7"/>
<reference evidence="1 2" key="1">
    <citation type="journal article" date="2010" name="Nature">
        <title>The sequence and de novo assembly of the giant panda genome.</title>
        <authorList>
            <person name="Li R."/>
            <person name="Fan W."/>
            <person name="Tian G."/>
            <person name="Zhu H."/>
            <person name="He L."/>
            <person name="Cai J."/>
            <person name="Huang Q."/>
            <person name="Cai Q."/>
            <person name="Li B."/>
            <person name="Bai Y."/>
            <person name="Zhang Z."/>
            <person name="Zhang Y."/>
            <person name="Wang W."/>
            <person name="Li J."/>
            <person name="Wei F."/>
            <person name="Li H."/>
            <person name="Jian M."/>
            <person name="Li J."/>
            <person name="Zhang Z."/>
            <person name="Nielsen R."/>
            <person name="Li D."/>
            <person name="Gu W."/>
            <person name="Yang Z."/>
            <person name="Xuan Z."/>
            <person name="Ryder O.A."/>
            <person name="Leung F.C."/>
            <person name="Zhou Y."/>
            <person name="Cao J."/>
            <person name="Sun X."/>
            <person name="Fu Y."/>
            <person name="Fang X."/>
            <person name="Guo X."/>
            <person name="Wang B."/>
            <person name="Hou R."/>
            <person name="Shen F."/>
            <person name="Mu B."/>
            <person name="Ni P."/>
            <person name="Lin R."/>
            <person name="Qian W."/>
            <person name="Wang G."/>
            <person name="Yu C."/>
            <person name="Nie W."/>
            <person name="Wang J."/>
            <person name="Wu Z."/>
            <person name="Liang H."/>
            <person name="Min J."/>
            <person name="Wu Q."/>
            <person name="Cheng S."/>
            <person name="Ruan J."/>
            <person name="Wang M."/>
            <person name="Shi Z."/>
            <person name="Wen M."/>
            <person name="Liu B."/>
            <person name="Ren X."/>
            <person name="Zheng H."/>
            <person name="Dong D."/>
            <person name="Cook K."/>
            <person name="Shan G."/>
            <person name="Zhang H."/>
            <person name="Kosiol C."/>
            <person name="Xie X."/>
            <person name="Lu Z."/>
            <person name="Zheng H."/>
            <person name="Li Y."/>
            <person name="Steiner C.C."/>
            <person name="Lam T.T."/>
            <person name="Lin S."/>
            <person name="Zhang Q."/>
            <person name="Li G."/>
            <person name="Tian J."/>
            <person name="Gong T."/>
            <person name="Liu H."/>
            <person name="Zhang D."/>
            <person name="Fang L."/>
            <person name="Ye C."/>
            <person name="Zhang J."/>
            <person name="Hu W."/>
            <person name="Xu A."/>
            <person name="Ren Y."/>
            <person name="Zhang G."/>
            <person name="Bruford M.W."/>
            <person name="Li Q."/>
            <person name="Ma L."/>
            <person name="Guo Y."/>
            <person name="An N."/>
            <person name="Hu Y."/>
            <person name="Zheng Y."/>
            <person name="Shi Y."/>
            <person name="Li Z."/>
            <person name="Liu Q."/>
            <person name="Chen Y."/>
            <person name="Zhao J."/>
            <person name="Qu N."/>
            <person name="Zhao S."/>
            <person name="Tian F."/>
            <person name="Wang X."/>
            <person name="Wang H."/>
            <person name="Xu L."/>
            <person name="Liu X."/>
            <person name="Vinar T."/>
            <person name="Wang Y."/>
            <person name="Lam T.W."/>
            <person name="Yiu S.M."/>
            <person name="Liu S."/>
            <person name="Zhang H."/>
            <person name="Li D."/>
            <person name="Huang Y."/>
            <person name="Wang X."/>
            <person name="Yang G."/>
            <person name="Jiang Z."/>
            <person name="Wang J."/>
            <person name="Qin N."/>
            <person name="Li L."/>
            <person name="Li J."/>
            <person name="Bolund L."/>
            <person name="Kristiansen K."/>
            <person name="Wong G.K."/>
            <person name="Olson M."/>
            <person name="Zhang X."/>
            <person name="Li S."/>
            <person name="Yang H."/>
            <person name="Wang J."/>
            <person name="Wang J."/>
        </authorList>
    </citation>
    <scope>NUCLEOTIDE SEQUENCE [LARGE SCALE GENOMIC DNA]</scope>
</reference>
<sequence length="64" mass="7326">LNAIGKGRMCTKQGKNEMYFMEVRIAQGKGVIHSLSCFIPPSDYPPFLYPFLPLPIILVLMFHR</sequence>
<proteinExistence type="predicted"/>
<organism evidence="1 2">
    <name type="scientific">Ailuropoda melanoleuca</name>
    <name type="common">Giant panda</name>
    <dbReference type="NCBI Taxonomy" id="9646"/>
    <lineage>
        <taxon>Eukaryota</taxon>
        <taxon>Metazoa</taxon>
        <taxon>Chordata</taxon>
        <taxon>Craniata</taxon>
        <taxon>Vertebrata</taxon>
        <taxon>Euteleostomi</taxon>
        <taxon>Mammalia</taxon>
        <taxon>Eutheria</taxon>
        <taxon>Laurasiatheria</taxon>
        <taxon>Carnivora</taxon>
        <taxon>Caniformia</taxon>
        <taxon>Ursidae</taxon>
        <taxon>Ailuropoda</taxon>
    </lineage>
</organism>
<name>A0A7N5KFG7_AILME</name>
<reference evidence="1" key="3">
    <citation type="submission" date="2025-09" db="UniProtKB">
        <authorList>
            <consortium name="Ensembl"/>
        </authorList>
    </citation>
    <scope>IDENTIFICATION</scope>
</reference>
<accession>A0A7N5KFG7</accession>
<keyword evidence="2" id="KW-1185">Reference proteome</keyword>
<dbReference type="Ensembl" id="ENSAMET00000047955.1">
    <property type="protein sequence ID" value="ENSAMEP00000039441.1"/>
    <property type="gene ID" value="ENSAMEG00000024322.1"/>
</dbReference>
<evidence type="ECO:0000313" key="2">
    <source>
        <dbReference type="Proteomes" id="UP000008912"/>
    </source>
</evidence>
<reference evidence="1" key="2">
    <citation type="submission" date="2025-08" db="UniProtKB">
        <authorList>
            <consortium name="Ensembl"/>
        </authorList>
    </citation>
    <scope>IDENTIFICATION</scope>
</reference>
<protein>
    <submittedName>
        <fullName evidence="1">Uncharacterized protein</fullName>
    </submittedName>
</protein>
<dbReference type="InParanoid" id="A0A7N5KFG7"/>
<dbReference type="Proteomes" id="UP000008912">
    <property type="component" value="Unassembled WGS sequence"/>
</dbReference>